<keyword evidence="9" id="KW-0066">ATP synthesis</keyword>
<dbReference type="AlphaFoldDB" id="A0AAV1H5X2"/>
<keyword evidence="8 11" id="KW-0472">Membrane</keyword>
<feature type="compositionally biased region" description="Basic and acidic residues" evidence="10">
    <location>
        <begin position="186"/>
        <end position="203"/>
    </location>
</feature>
<feature type="transmembrane region" description="Helical" evidence="11">
    <location>
        <begin position="498"/>
        <end position="518"/>
    </location>
</feature>
<keyword evidence="6" id="KW-0406">Ion transport</keyword>
<dbReference type="PANTHER" id="PTHR13080:SF13">
    <property type="entry name" value="ATP SYNTHASE SUBUNIT F, MITOCHONDRIAL"/>
    <property type="match status" value="1"/>
</dbReference>
<accession>A0AAV1H5X2</accession>
<feature type="region of interest" description="Disordered" evidence="10">
    <location>
        <begin position="338"/>
        <end position="357"/>
    </location>
</feature>
<gene>
    <name evidence="12" type="ORF">XNOV1_A027155</name>
</gene>
<evidence type="ECO:0000256" key="1">
    <source>
        <dbReference type="ARBA" id="ARBA00004325"/>
    </source>
</evidence>
<name>A0AAV1H5X2_XYRNO</name>
<evidence type="ECO:0000256" key="3">
    <source>
        <dbReference type="ARBA" id="ARBA00022448"/>
    </source>
</evidence>
<comment type="similarity">
    <text evidence="2">Belongs to the ATPase F chain family.</text>
</comment>
<evidence type="ECO:0000256" key="11">
    <source>
        <dbReference type="SAM" id="Phobius"/>
    </source>
</evidence>
<evidence type="ECO:0000256" key="5">
    <source>
        <dbReference type="ARBA" id="ARBA00022781"/>
    </source>
</evidence>
<keyword evidence="3" id="KW-0813">Transport</keyword>
<keyword evidence="11" id="KW-0812">Transmembrane</keyword>
<feature type="region of interest" description="Disordered" evidence="10">
    <location>
        <begin position="19"/>
        <end position="246"/>
    </location>
</feature>
<protein>
    <submittedName>
        <fullName evidence="12">Uncharacterized protein C17orf80 homolog</fullName>
    </submittedName>
</protein>
<evidence type="ECO:0000313" key="13">
    <source>
        <dbReference type="Proteomes" id="UP001178508"/>
    </source>
</evidence>
<evidence type="ECO:0000256" key="7">
    <source>
        <dbReference type="ARBA" id="ARBA00023128"/>
    </source>
</evidence>
<dbReference type="InterPro" id="IPR019344">
    <property type="entry name" value="F1F0-ATPsyn_F_prd"/>
</dbReference>
<keyword evidence="5" id="KW-0375">Hydrogen ion transport</keyword>
<reference evidence="12" key="1">
    <citation type="submission" date="2023-08" db="EMBL/GenBank/DDBJ databases">
        <authorList>
            <person name="Alioto T."/>
            <person name="Alioto T."/>
            <person name="Gomez Garrido J."/>
        </authorList>
    </citation>
    <scope>NUCLEOTIDE SEQUENCE</scope>
</reference>
<evidence type="ECO:0000256" key="8">
    <source>
        <dbReference type="ARBA" id="ARBA00023136"/>
    </source>
</evidence>
<evidence type="ECO:0000256" key="2">
    <source>
        <dbReference type="ARBA" id="ARBA00005895"/>
    </source>
</evidence>
<dbReference type="GO" id="GO:0045259">
    <property type="term" value="C:proton-transporting ATP synthase complex"/>
    <property type="evidence" value="ECO:0007669"/>
    <property type="project" value="UniProtKB-KW"/>
</dbReference>
<dbReference type="GO" id="GO:0046933">
    <property type="term" value="F:proton-transporting ATP synthase activity, rotational mechanism"/>
    <property type="evidence" value="ECO:0007669"/>
    <property type="project" value="TreeGrafter"/>
</dbReference>
<dbReference type="GO" id="GO:0042776">
    <property type="term" value="P:proton motive force-driven mitochondrial ATP synthesis"/>
    <property type="evidence" value="ECO:0007669"/>
    <property type="project" value="TreeGrafter"/>
</dbReference>
<keyword evidence="7" id="KW-0496">Mitochondrion</keyword>
<feature type="compositionally biased region" description="Low complexity" evidence="10">
    <location>
        <begin position="153"/>
        <end position="162"/>
    </location>
</feature>
<evidence type="ECO:0000313" key="12">
    <source>
        <dbReference type="EMBL" id="CAJ1080048.1"/>
    </source>
</evidence>
<feature type="compositionally biased region" description="Polar residues" evidence="10">
    <location>
        <begin position="229"/>
        <end position="242"/>
    </location>
</feature>
<feature type="compositionally biased region" description="Low complexity" evidence="10">
    <location>
        <begin position="126"/>
        <end position="140"/>
    </location>
</feature>
<dbReference type="Pfam" id="PF10206">
    <property type="entry name" value="WRW"/>
    <property type="match status" value="1"/>
</dbReference>
<organism evidence="12 13">
    <name type="scientific">Xyrichtys novacula</name>
    <name type="common">Pearly razorfish</name>
    <name type="synonym">Hemipteronotus novacula</name>
    <dbReference type="NCBI Taxonomy" id="13765"/>
    <lineage>
        <taxon>Eukaryota</taxon>
        <taxon>Metazoa</taxon>
        <taxon>Chordata</taxon>
        <taxon>Craniata</taxon>
        <taxon>Vertebrata</taxon>
        <taxon>Euteleostomi</taxon>
        <taxon>Actinopterygii</taxon>
        <taxon>Neopterygii</taxon>
        <taxon>Teleostei</taxon>
        <taxon>Neoteleostei</taxon>
        <taxon>Acanthomorphata</taxon>
        <taxon>Eupercaria</taxon>
        <taxon>Labriformes</taxon>
        <taxon>Labridae</taxon>
        <taxon>Xyrichtys</taxon>
    </lineage>
</organism>
<dbReference type="PANTHER" id="PTHR13080">
    <property type="entry name" value="ATP SYNTHASE F CHAIN, MITOCHONDRIAL-RELATED"/>
    <property type="match status" value="1"/>
</dbReference>
<evidence type="ECO:0000256" key="10">
    <source>
        <dbReference type="SAM" id="MobiDB-lite"/>
    </source>
</evidence>
<sequence length="530" mass="57934">MSSEVCPFCGKTFKRLKSHLPHCKAAASSKTPPTKHDASANQTSFSSQLAAYSSEPKAEEKNSTQTLPVTSSQSKRSKKTSVVSAVPANPSSPSQQTSQTSVFPPATTKKKKPKLSERIKAAKTASSTSIISSPSLSPDISEPKKKSLRDLIQAAKPKQAPAEPVEGTRSAPEDLHLSSASNVTESRTRMKTETRTNLDKGTVKDSGFLSADSKLKGVSNRKARKAAESSLQTKGTSSSLNSKAKETAERLRDGFLFESEEEAADFSVNKMFSKSGSGHQARITLQDVKTTLGRANGARQTNRQSILSQIQTTDVSLNRPALSTGTQGSSVIRDETLSEQLHRQSPPQTELQSVRRKGVKSKQAALIPFKQDVSLQAVITSPEYLPQVNQATPPPPLPPTLSINKSSNKTGLLTISQTLVQFSSPHPHIYPARAETLRACNEATKGSLAERSLGQVRLRELPEWLVCKAPSHPRDVVEMVQRGWQWYYKRYIDVKKGGVGGVGMLLAGYCVLSYIWSYPHIKKDRWRRYH</sequence>
<keyword evidence="11" id="KW-1133">Transmembrane helix</keyword>
<evidence type="ECO:0000256" key="4">
    <source>
        <dbReference type="ARBA" id="ARBA00022547"/>
    </source>
</evidence>
<keyword evidence="4" id="KW-0138">CF(0)</keyword>
<feature type="compositionally biased region" description="Polar residues" evidence="10">
    <location>
        <begin position="343"/>
        <end position="352"/>
    </location>
</feature>
<evidence type="ECO:0000256" key="9">
    <source>
        <dbReference type="ARBA" id="ARBA00023310"/>
    </source>
</evidence>
<dbReference type="GO" id="GO:0031966">
    <property type="term" value="C:mitochondrial membrane"/>
    <property type="evidence" value="ECO:0007669"/>
    <property type="project" value="UniProtKB-SubCell"/>
</dbReference>
<comment type="subcellular location">
    <subcellularLocation>
        <location evidence="1">Mitochondrion membrane</location>
    </subcellularLocation>
</comment>
<feature type="compositionally biased region" description="Polar residues" evidence="10">
    <location>
        <begin position="39"/>
        <end position="51"/>
    </location>
</feature>
<feature type="compositionally biased region" description="Low complexity" evidence="10">
    <location>
        <begin position="69"/>
        <end position="107"/>
    </location>
</feature>
<dbReference type="EMBL" id="OY660882">
    <property type="protein sequence ID" value="CAJ1080048.1"/>
    <property type="molecule type" value="Genomic_DNA"/>
</dbReference>
<dbReference type="Proteomes" id="UP001178508">
    <property type="component" value="Chromosome 19"/>
</dbReference>
<keyword evidence="13" id="KW-1185">Reference proteome</keyword>
<evidence type="ECO:0000256" key="6">
    <source>
        <dbReference type="ARBA" id="ARBA00023065"/>
    </source>
</evidence>
<proteinExistence type="inferred from homology"/>